<sequence>MNSRAVALVSCAGPKCTVVKQTLPKAMFKNILRRFMNEIRLYARLDHLRRLNHAHHEEKDGRQKNRGSATARSREVKFVLH</sequence>
<evidence type="ECO:0000256" key="1">
    <source>
        <dbReference type="SAM" id="MobiDB-lite"/>
    </source>
</evidence>
<accession>A0AAU9LDA1</accession>
<gene>
    <name evidence="2" type="ORF">PBS003_LOCUS8271</name>
</gene>
<evidence type="ECO:0000313" key="3">
    <source>
        <dbReference type="Proteomes" id="UP001160483"/>
    </source>
</evidence>
<reference evidence="2" key="1">
    <citation type="submission" date="2021-11" db="EMBL/GenBank/DDBJ databases">
        <authorList>
            <person name="Islam A."/>
            <person name="Islam S."/>
            <person name="Flora M.S."/>
            <person name="Rahman M."/>
            <person name="Ziaur R.M."/>
            <person name="Epstein J.H."/>
            <person name="Hassan M."/>
            <person name="Klassen M."/>
            <person name="Woodard K."/>
            <person name="Webb A."/>
            <person name="Webby R.J."/>
            <person name="El Zowalaty M.E."/>
        </authorList>
    </citation>
    <scope>NUCLEOTIDE SEQUENCE</scope>
    <source>
        <strain evidence="2">Pbs3</strain>
    </source>
</reference>
<dbReference type="EMBL" id="CAKKTJ010000329">
    <property type="protein sequence ID" value="CAH0481666.1"/>
    <property type="molecule type" value="Genomic_DNA"/>
</dbReference>
<feature type="compositionally biased region" description="Basic and acidic residues" evidence="1">
    <location>
        <begin position="72"/>
        <end position="81"/>
    </location>
</feature>
<comment type="caution">
    <text evidence="2">The sequence shown here is derived from an EMBL/GenBank/DDBJ whole genome shotgun (WGS) entry which is preliminary data.</text>
</comment>
<feature type="compositionally biased region" description="Basic and acidic residues" evidence="1">
    <location>
        <begin position="53"/>
        <end position="63"/>
    </location>
</feature>
<proteinExistence type="predicted"/>
<name>A0AAU9LDA1_9STRA</name>
<dbReference type="AlphaFoldDB" id="A0AAU9LDA1"/>
<feature type="region of interest" description="Disordered" evidence="1">
    <location>
        <begin position="53"/>
        <end position="81"/>
    </location>
</feature>
<organism evidence="2 3">
    <name type="scientific">Peronospora belbahrii</name>
    <dbReference type="NCBI Taxonomy" id="622444"/>
    <lineage>
        <taxon>Eukaryota</taxon>
        <taxon>Sar</taxon>
        <taxon>Stramenopiles</taxon>
        <taxon>Oomycota</taxon>
        <taxon>Peronosporomycetes</taxon>
        <taxon>Peronosporales</taxon>
        <taxon>Peronosporaceae</taxon>
        <taxon>Peronospora</taxon>
    </lineage>
</organism>
<protein>
    <submittedName>
        <fullName evidence="2">Uncharacterized protein</fullName>
    </submittedName>
</protein>
<evidence type="ECO:0000313" key="2">
    <source>
        <dbReference type="EMBL" id="CAH0481666.1"/>
    </source>
</evidence>
<dbReference type="Proteomes" id="UP001160483">
    <property type="component" value="Unassembled WGS sequence"/>
</dbReference>